<comment type="caution">
    <text evidence="3">The sequence shown here is derived from an EMBL/GenBank/DDBJ whole genome shotgun (WGS) entry which is preliminary data.</text>
</comment>
<accession>A0ABD5MLM2</accession>
<feature type="domain" description="DUF8048" evidence="2">
    <location>
        <begin position="51"/>
        <end position="167"/>
    </location>
</feature>
<protein>
    <recommendedName>
        <fullName evidence="2">DUF8048 domain-containing protein</fullName>
    </recommendedName>
</protein>
<dbReference type="EMBL" id="JBHMAJ010000007">
    <property type="protein sequence ID" value="MFB9824746.1"/>
    <property type="molecule type" value="Genomic_DNA"/>
</dbReference>
<keyword evidence="4" id="KW-1185">Reference proteome</keyword>
<feature type="region of interest" description="Disordered" evidence="1">
    <location>
        <begin position="1"/>
        <end position="51"/>
    </location>
</feature>
<evidence type="ECO:0000259" key="2">
    <source>
        <dbReference type="Pfam" id="PF26222"/>
    </source>
</evidence>
<evidence type="ECO:0000256" key="1">
    <source>
        <dbReference type="SAM" id="MobiDB-lite"/>
    </source>
</evidence>
<dbReference type="AlphaFoldDB" id="A0ABD5MLM2"/>
<gene>
    <name evidence="3" type="ORF">ACFFOL_11285</name>
</gene>
<proteinExistence type="predicted"/>
<dbReference type="InterPro" id="IPR058361">
    <property type="entry name" value="DUF8048"/>
</dbReference>
<name>A0ABD5MLM2_9EURY</name>
<sequence>MPGHDDGDGDDDDEGLAGSDEVGEGDESEDADTIDDAADPSYDPDTRAMGHPIDPNALMIAAATASVGAGQLPELLRTAEEHLRERLDEYERTYECVDEDDDAGTTTFLVPEGHWSEIGDELGVNRREADALRRAHEQHLLRVGTKRRRRREFESALELREAVVIGE</sequence>
<dbReference type="GeneID" id="67210617"/>
<evidence type="ECO:0000313" key="3">
    <source>
        <dbReference type="EMBL" id="MFB9824746.1"/>
    </source>
</evidence>
<organism evidence="3 4">
    <name type="scientific">Halobaculum roseum</name>
    <dbReference type="NCBI Taxonomy" id="2175149"/>
    <lineage>
        <taxon>Archaea</taxon>
        <taxon>Methanobacteriati</taxon>
        <taxon>Methanobacteriota</taxon>
        <taxon>Stenosarchaea group</taxon>
        <taxon>Halobacteria</taxon>
        <taxon>Halobacteriales</taxon>
        <taxon>Haloferacaceae</taxon>
        <taxon>Halobaculum</taxon>
    </lineage>
</organism>
<dbReference type="RefSeq" id="WP_225935197.1">
    <property type="nucleotide sequence ID" value="NZ_CP082286.1"/>
</dbReference>
<dbReference type="Pfam" id="PF26222">
    <property type="entry name" value="DUF8048"/>
    <property type="match status" value="1"/>
</dbReference>
<reference evidence="3" key="1">
    <citation type="submission" date="2024-09" db="EMBL/GenBank/DDBJ databases">
        <authorList>
            <person name="Sun Q."/>
        </authorList>
    </citation>
    <scope>NUCLEOTIDE SEQUENCE [LARGE SCALE GENOMIC DNA]</scope>
    <source>
        <strain evidence="3">JCM 31273</strain>
    </source>
</reference>
<dbReference type="Proteomes" id="UP001589595">
    <property type="component" value="Unassembled WGS sequence"/>
</dbReference>
<feature type="compositionally biased region" description="Acidic residues" evidence="1">
    <location>
        <begin position="7"/>
        <end position="38"/>
    </location>
</feature>
<evidence type="ECO:0000313" key="4">
    <source>
        <dbReference type="Proteomes" id="UP001589595"/>
    </source>
</evidence>